<reference evidence="4" key="1">
    <citation type="journal article" date="2019" name="Int. J. Syst. Evol. Microbiol.">
        <title>The Global Catalogue of Microorganisms (GCM) 10K type strain sequencing project: providing services to taxonomists for standard genome sequencing and annotation.</title>
        <authorList>
            <consortium name="The Broad Institute Genomics Platform"/>
            <consortium name="The Broad Institute Genome Sequencing Center for Infectious Disease"/>
            <person name="Wu L."/>
            <person name="Ma J."/>
        </authorList>
    </citation>
    <scope>NUCLEOTIDE SEQUENCE [LARGE SCALE GENOMIC DNA]</scope>
    <source>
        <strain evidence="4">CGMCC 1.12286</strain>
    </source>
</reference>
<organism evidence="3 4">
    <name type="scientific">Alicyclobacillus fodiniaquatilis</name>
    <dbReference type="NCBI Taxonomy" id="1661150"/>
    <lineage>
        <taxon>Bacteria</taxon>
        <taxon>Bacillati</taxon>
        <taxon>Bacillota</taxon>
        <taxon>Bacilli</taxon>
        <taxon>Bacillales</taxon>
        <taxon>Alicyclobacillaceae</taxon>
        <taxon>Alicyclobacillus</taxon>
    </lineage>
</organism>
<dbReference type="Gene3D" id="3.20.20.100">
    <property type="entry name" value="NADP-dependent oxidoreductase domain"/>
    <property type="match status" value="1"/>
</dbReference>
<dbReference type="CDD" id="cd19082">
    <property type="entry name" value="AKR_AKR10A1_2"/>
    <property type="match status" value="1"/>
</dbReference>
<dbReference type="PANTHER" id="PTHR43364:SF4">
    <property type="entry name" value="NAD(P)-LINKED OXIDOREDUCTASE SUPERFAMILY PROTEIN"/>
    <property type="match status" value="1"/>
</dbReference>
<dbReference type="Proteomes" id="UP001597079">
    <property type="component" value="Unassembled WGS sequence"/>
</dbReference>
<gene>
    <name evidence="3" type="ORF">ACFSB2_15800</name>
</gene>
<name>A0ABW4JIQ8_9BACL</name>
<keyword evidence="4" id="KW-1185">Reference proteome</keyword>
<dbReference type="EMBL" id="JBHUCX010000044">
    <property type="protein sequence ID" value="MFD1676169.1"/>
    <property type="molecule type" value="Genomic_DNA"/>
</dbReference>
<dbReference type="InterPro" id="IPR023210">
    <property type="entry name" value="NADP_OxRdtase_dom"/>
</dbReference>
<keyword evidence="1" id="KW-0560">Oxidoreductase</keyword>
<dbReference type="RefSeq" id="WP_377944058.1">
    <property type="nucleotide sequence ID" value="NZ_JBHUCX010000044.1"/>
</dbReference>
<dbReference type="InterPro" id="IPR036812">
    <property type="entry name" value="NAD(P)_OxRdtase_dom_sf"/>
</dbReference>
<dbReference type="SUPFAM" id="SSF51430">
    <property type="entry name" value="NAD(P)-linked oxidoreductase"/>
    <property type="match status" value="1"/>
</dbReference>
<feature type="domain" description="NADP-dependent oxidoreductase" evidence="2">
    <location>
        <begin position="16"/>
        <end position="315"/>
    </location>
</feature>
<dbReference type="InterPro" id="IPR050523">
    <property type="entry name" value="AKR_Detox_Biosynth"/>
</dbReference>
<evidence type="ECO:0000313" key="3">
    <source>
        <dbReference type="EMBL" id="MFD1676169.1"/>
    </source>
</evidence>
<evidence type="ECO:0000313" key="4">
    <source>
        <dbReference type="Proteomes" id="UP001597079"/>
    </source>
</evidence>
<evidence type="ECO:0000256" key="1">
    <source>
        <dbReference type="ARBA" id="ARBA00023002"/>
    </source>
</evidence>
<proteinExistence type="predicted"/>
<dbReference type="PANTHER" id="PTHR43364">
    <property type="entry name" value="NADH-SPECIFIC METHYLGLYOXAL REDUCTASE-RELATED"/>
    <property type="match status" value="1"/>
</dbReference>
<sequence length="317" mass="35907">MRYVNLPGTDLRLSALCLGTAPLGSALDKHDSYRILDEFVERGGNFIDTARAYAIWLPDGMGLSERIIGSWLTDRGLKDSVVVATKGAHPALETMHIPRLSVAEIQQDCEESLRALQLDAIPLYWLHRDDPSRPVAEILESMESLRMAGKIQYYGLSNWSTDRMQAALTYVQEHKLNGLAANQPRWSYAQANVQAISDPTSQWMDDQMFHFHKRSQFPVIPYTAQARGYFSRLGDGTLDADLHNTYDNAENQLRYERLKRVSKETGYSITVLALAWMTSQRDFLTIPIIWSQRSSHLRDILDAGDVVLKDEMMALLG</sequence>
<protein>
    <submittedName>
        <fullName evidence="3">Aldo/keto reductase</fullName>
    </submittedName>
</protein>
<comment type="caution">
    <text evidence="3">The sequence shown here is derived from an EMBL/GenBank/DDBJ whole genome shotgun (WGS) entry which is preliminary data.</text>
</comment>
<dbReference type="Pfam" id="PF00248">
    <property type="entry name" value="Aldo_ket_red"/>
    <property type="match status" value="1"/>
</dbReference>
<accession>A0ABW4JIQ8</accession>
<evidence type="ECO:0000259" key="2">
    <source>
        <dbReference type="Pfam" id="PF00248"/>
    </source>
</evidence>